<protein>
    <submittedName>
        <fullName evidence="1">Uncharacterized protein</fullName>
    </submittedName>
</protein>
<dbReference type="KEGG" id="sle:sle_59700"/>
<gene>
    <name evidence="1" type="primary">sle_59700</name>
</gene>
<evidence type="ECO:0000313" key="1">
    <source>
        <dbReference type="EMBL" id="CQR65426.1"/>
    </source>
</evidence>
<dbReference type="RefSeq" id="WP_258958114.1">
    <property type="nucleotide sequence ID" value="NZ_AZSD01000301.1"/>
</dbReference>
<proteinExistence type="predicted"/>
<sequence length="43" mass="4410">MNAAAALEIDAVIDPAGSRAWILAALEGWPGPGGEGRGFVDTW</sequence>
<accession>A0A0F7W837</accession>
<dbReference type="AlphaFoldDB" id="A0A0F7W837"/>
<evidence type="ECO:0000313" key="2">
    <source>
        <dbReference type="Proteomes" id="UP000035016"/>
    </source>
</evidence>
<name>A0A0F7W837_STRLW</name>
<dbReference type="Proteomes" id="UP000035016">
    <property type="component" value="Chromosome Chromosome"/>
</dbReference>
<dbReference type="EMBL" id="LN831790">
    <property type="protein sequence ID" value="CQR65426.1"/>
    <property type="molecule type" value="Genomic_DNA"/>
</dbReference>
<organism evidence="1 2">
    <name type="scientific">Streptomyces leeuwenhoekii</name>
    <dbReference type="NCBI Taxonomy" id="1437453"/>
    <lineage>
        <taxon>Bacteria</taxon>
        <taxon>Bacillati</taxon>
        <taxon>Actinomycetota</taxon>
        <taxon>Actinomycetes</taxon>
        <taxon>Kitasatosporales</taxon>
        <taxon>Streptomycetaceae</taxon>
        <taxon>Streptomyces</taxon>
    </lineage>
</organism>
<reference evidence="1 2" key="1">
    <citation type="submission" date="2015-02" db="EMBL/GenBank/DDBJ databases">
        <authorList>
            <person name="Gomez-Escribano P.J."/>
        </authorList>
    </citation>
    <scope>NUCLEOTIDE SEQUENCE [LARGE SCALE GENOMIC DNA]</scope>
    <source>
        <strain evidence="2">C34 (DSM 42122 / NRRL B-24963)</strain>
    </source>
</reference>